<feature type="compositionally biased region" description="Polar residues" evidence="1">
    <location>
        <begin position="880"/>
        <end position="901"/>
    </location>
</feature>
<feature type="compositionally biased region" description="Polar residues" evidence="1">
    <location>
        <begin position="745"/>
        <end position="787"/>
    </location>
</feature>
<feature type="region of interest" description="Disordered" evidence="1">
    <location>
        <begin position="438"/>
        <end position="531"/>
    </location>
</feature>
<dbReference type="GO" id="GO:0034587">
    <property type="term" value="P:piRNA processing"/>
    <property type="evidence" value="ECO:0007669"/>
    <property type="project" value="TreeGrafter"/>
</dbReference>
<dbReference type="InterPro" id="IPR002562">
    <property type="entry name" value="3'-5'_exonuclease_dom"/>
</dbReference>
<evidence type="ECO:0000259" key="2">
    <source>
        <dbReference type="SMART" id="SM00474"/>
    </source>
</evidence>
<dbReference type="GO" id="GO:1990923">
    <property type="term" value="C:PET complex"/>
    <property type="evidence" value="ECO:0007669"/>
    <property type="project" value="TreeGrafter"/>
</dbReference>
<evidence type="ECO:0000313" key="3">
    <source>
        <dbReference type="Proteomes" id="UP000694844"/>
    </source>
</evidence>
<protein>
    <submittedName>
        <fullName evidence="4">Uncharacterized protein LOC111127395</fullName>
    </submittedName>
</protein>
<dbReference type="InterPro" id="IPR036397">
    <property type="entry name" value="RNaseH_sf"/>
</dbReference>
<organism evidence="3 4">
    <name type="scientific">Crassostrea virginica</name>
    <name type="common">Eastern oyster</name>
    <dbReference type="NCBI Taxonomy" id="6565"/>
    <lineage>
        <taxon>Eukaryota</taxon>
        <taxon>Metazoa</taxon>
        <taxon>Spiralia</taxon>
        <taxon>Lophotrochozoa</taxon>
        <taxon>Mollusca</taxon>
        <taxon>Bivalvia</taxon>
        <taxon>Autobranchia</taxon>
        <taxon>Pteriomorphia</taxon>
        <taxon>Ostreida</taxon>
        <taxon>Ostreoidea</taxon>
        <taxon>Ostreidae</taxon>
        <taxon>Crassostrea</taxon>
    </lineage>
</organism>
<dbReference type="KEGG" id="cvn:111127395"/>
<dbReference type="InterPro" id="IPR012337">
    <property type="entry name" value="RNaseH-like_sf"/>
</dbReference>
<dbReference type="SMART" id="SM00474">
    <property type="entry name" value="35EXOc"/>
    <property type="match status" value="1"/>
</dbReference>
<dbReference type="PANTHER" id="PTHR46628">
    <property type="entry name" value="PIRNA BIOGENESIS PROTEIN EXD1"/>
    <property type="match status" value="1"/>
</dbReference>
<gene>
    <name evidence="4" type="primary">LOC111127395</name>
</gene>
<feature type="compositionally biased region" description="Polar residues" evidence="1">
    <location>
        <begin position="913"/>
        <end position="922"/>
    </location>
</feature>
<feature type="compositionally biased region" description="Polar residues" evidence="1">
    <location>
        <begin position="803"/>
        <end position="824"/>
    </location>
</feature>
<dbReference type="AlphaFoldDB" id="A0A8B8DJD8"/>
<dbReference type="InterPro" id="IPR052144">
    <property type="entry name" value="piRNA_biogenesis_EXD1"/>
</dbReference>
<dbReference type="Pfam" id="PF01612">
    <property type="entry name" value="DNA_pol_A_exo1"/>
    <property type="match status" value="1"/>
</dbReference>
<evidence type="ECO:0000313" key="4">
    <source>
        <dbReference type="RefSeq" id="XP_022328262.1"/>
    </source>
</evidence>
<sequence length="982" mass="108715">MEHIGKQVKVVLEDDSRFEGFVHSMDSDTGKLTLHKVTDENGRRLPGIKHFFSDEIHEIYELENELQVKGKEASENLVDRKDRGLRLMKSKSNPAHLQRLRDFKPETVLLSNIAHIGVNAEVKPDNKSSDYDSSSDPEALEGGAEAPYVVINKMNQNFYEAVDCVLHCAVVGLAMQGVLVGRSGEVSWIQFATDRNVFLFDVLELPDNCFEEGIRAILENPDVLKVTHDCRRISDYLFHRHNIKLINIFDTQVADAFVDRLFKGGDWPRYVKGLADCAFNHLNLEPEQVLNLKTRERLKKLDEEVWATRPISRQLLDALYKNVVHLRPLRQVLMEKMMAEYVAGVDVYLSQVRDSSTKDAKMHQSNLLPMAFQGLRKMMPDLDSYRWGRRRLGSETSDRKGFTDNVLPICDPKVIISHDSIWHQGPYQAPHVFSEVTRQNKSVKEDGSPIKAADQWAGNVSDTSDTHNTGNPSNKSPNSNLSDRQNSVTSSTTYFQNNRVSRVKSNQTSQSETVAPPASEGKRVNGSPLKGLTEIEKTMEMQKMMENSEETKEIPAGLLIRSVLKQTDPRKLEEVEEEAETYMFRPAGVMMHAKRNEKTTARRQKEVDELELEMAQYVMENQPAESSLQEEQEFDDWGGTRHRPLVVSQENRDTILRKFLAMADKEKARRQAEIDLQSEAPIVPPTVHAGSNILQSFAEVRSAPSIASCSVSSGVRSQRHTQQYTCRSEHSFGGNDGDHDDDDQSVTGSDTLTQGSVATSHRLSSKGGQLNQRRSLYRGQISSKQNPSLPPDSPHGEGYLNASLPSTWSSPASNQTPRSVSLPASPSCRGEGNSGNAPSQGRGGGVKGGPASIPHLSNLASVLAKTSIRPTASVAPGSKSPLQPSTPPRSATKNHQESSIINRILQDIPVSPPSTCSGSVQKPSIHKDPSPTKGGTSHALSPTKGGTYHAPHTSISAALNSTNSKIDRLKILAEAIKKSSEK</sequence>
<dbReference type="GO" id="GO:0003676">
    <property type="term" value="F:nucleic acid binding"/>
    <property type="evidence" value="ECO:0007669"/>
    <property type="project" value="InterPro"/>
</dbReference>
<dbReference type="RefSeq" id="XP_022328262.1">
    <property type="nucleotide sequence ID" value="XM_022472554.1"/>
</dbReference>
<accession>A0A8B8DJD8</accession>
<evidence type="ECO:0000256" key="1">
    <source>
        <dbReference type="SAM" id="MobiDB-lite"/>
    </source>
</evidence>
<dbReference type="PANTHER" id="PTHR46628:SF1">
    <property type="entry name" value="PIRNA BIOGENESIS PROTEIN EXD1"/>
    <property type="match status" value="1"/>
</dbReference>
<dbReference type="GO" id="GO:0008408">
    <property type="term" value="F:3'-5' exonuclease activity"/>
    <property type="evidence" value="ECO:0007669"/>
    <property type="project" value="InterPro"/>
</dbReference>
<name>A0A8B8DJD8_CRAVI</name>
<reference evidence="4" key="1">
    <citation type="submission" date="2025-08" db="UniProtKB">
        <authorList>
            <consortium name="RefSeq"/>
        </authorList>
    </citation>
    <scope>IDENTIFICATION</scope>
    <source>
        <tissue evidence="4">Whole sample</tissue>
    </source>
</reference>
<proteinExistence type="predicted"/>
<feature type="compositionally biased region" description="Low complexity" evidence="1">
    <location>
        <begin position="471"/>
        <end position="482"/>
    </location>
</feature>
<feature type="domain" description="3'-5' exonuclease" evidence="2">
    <location>
        <begin position="155"/>
        <end position="338"/>
    </location>
</feature>
<dbReference type="GeneID" id="111127395"/>
<feature type="compositionally biased region" description="Polar residues" evidence="1">
    <location>
        <begin position="458"/>
        <end position="470"/>
    </location>
</feature>
<dbReference type="OrthoDB" id="26838at2759"/>
<dbReference type="Proteomes" id="UP000694844">
    <property type="component" value="Chromosome 3"/>
</dbReference>
<feature type="region of interest" description="Disordered" evidence="1">
    <location>
        <begin position="711"/>
        <end position="852"/>
    </location>
</feature>
<feature type="compositionally biased region" description="Polar residues" evidence="1">
    <location>
        <begin position="483"/>
        <end position="513"/>
    </location>
</feature>
<keyword evidence="3" id="KW-1185">Reference proteome</keyword>
<feature type="region of interest" description="Disordered" evidence="1">
    <location>
        <begin position="871"/>
        <end position="952"/>
    </location>
</feature>
<dbReference type="SUPFAM" id="SSF53098">
    <property type="entry name" value="Ribonuclease H-like"/>
    <property type="match status" value="1"/>
</dbReference>
<dbReference type="Gene3D" id="3.30.420.10">
    <property type="entry name" value="Ribonuclease H-like superfamily/Ribonuclease H"/>
    <property type="match status" value="1"/>
</dbReference>